<dbReference type="Proteomes" id="UP001337655">
    <property type="component" value="Unassembled WGS sequence"/>
</dbReference>
<accession>A0AAV9PSU2</accession>
<dbReference type="EMBL" id="JAVRRT010000001">
    <property type="protein sequence ID" value="KAK5175408.1"/>
    <property type="molecule type" value="Genomic_DNA"/>
</dbReference>
<dbReference type="FunFam" id="1.20.1250.20:FF:000013">
    <property type="entry name" value="MFS general substrate transporter"/>
    <property type="match status" value="1"/>
</dbReference>
<evidence type="ECO:0000256" key="3">
    <source>
        <dbReference type="ARBA" id="ARBA00022692"/>
    </source>
</evidence>
<feature type="transmembrane region" description="Helical" evidence="6">
    <location>
        <begin position="467"/>
        <end position="488"/>
    </location>
</feature>
<reference evidence="8 9" key="1">
    <citation type="submission" date="2023-08" db="EMBL/GenBank/DDBJ databases">
        <title>Black Yeasts Isolated from many extreme environments.</title>
        <authorList>
            <person name="Coleine C."/>
            <person name="Stajich J.E."/>
            <person name="Selbmann L."/>
        </authorList>
    </citation>
    <scope>NUCLEOTIDE SEQUENCE [LARGE SCALE GENOMIC DNA]</scope>
    <source>
        <strain evidence="8 9">CCFEE 5935</strain>
    </source>
</reference>
<feature type="transmembrane region" description="Helical" evidence="6">
    <location>
        <begin position="232"/>
        <end position="253"/>
    </location>
</feature>
<dbReference type="GO" id="GO:0022857">
    <property type="term" value="F:transmembrane transporter activity"/>
    <property type="evidence" value="ECO:0007669"/>
    <property type="project" value="InterPro"/>
</dbReference>
<dbReference type="GeneID" id="89921897"/>
<feature type="transmembrane region" description="Helical" evidence="6">
    <location>
        <begin position="66"/>
        <end position="84"/>
    </location>
</feature>
<evidence type="ECO:0000259" key="7">
    <source>
        <dbReference type="PROSITE" id="PS50850"/>
    </source>
</evidence>
<evidence type="ECO:0000256" key="4">
    <source>
        <dbReference type="ARBA" id="ARBA00022989"/>
    </source>
</evidence>
<keyword evidence="9" id="KW-1185">Reference proteome</keyword>
<organism evidence="8 9">
    <name type="scientific">Saxophila tyrrhenica</name>
    <dbReference type="NCBI Taxonomy" id="1690608"/>
    <lineage>
        <taxon>Eukaryota</taxon>
        <taxon>Fungi</taxon>
        <taxon>Dikarya</taxon>
        <taxon>Ascomycota</taxon>
        <taxon>Pezizomycotina</taxon>
        <taxon>Dothideomycetes</taxon>
        <taxon>Dothideomycetidae</taxon>
        <taxon>Mycosphaerellales</taxon>
        <taxon>Extremaceae</taxon>
        <taxon>Saxophila</taxon>
    </lineage>
</organism>
<evidence type="ECO:0000256" key="5">
    <source>
        <dbReference type="ARBA" id="ARBA00023136"/>
    </source>
</evidence>
<dbReference type="SUPFAM" id="SSF103473">
    <property type="entry name" value="MFS general substrate transporter"/>
    <property type="match status" value="1"/>
</dbReference>
<dbReference type="Pfam" id="PF07690">
    <property type="entry name" value="MFS_1"/>
    <property type="match status" value="1"/>
</dbReference>
<sequence length="526" mass="58258">MARVSVEKPDIALVERAMAGNDLEVPAKHPQVVTIDGFSVLGLTHEDAEFYQNYSEKDRKRTRHKVDIRLVPLLAALYLVAHLDRSNIGNTKIQGIDTDLGISGVQWNILLSLFFIPYILLEVPSNALLKRFNRPSLYMGTLVTSWGTIMTLHGVVTNYGGILALRLLLGVFEAGFFPGAVYLSSFWYMPRDLAARISWFYCFSALSGAFSGMLAAAIAQMDGVGGYEGWRWIFILEGIVTVGCGILTFLLLVDTPELGHKWLEQDEIRFLQIQRFIKQGGRFQDESNEKHFIWRDLKACCLNWKLWLLTWVQFAQSATAYGTKFTLPTLTAAMGFENWEAQLMSAPPYVAGAIATLVLSKLSDRVYWRMPFVVGPFAAILLGFTIMLGLQGDFENQLGASYFAVCIACMGIYPAAPALIAWVGNNSAPASRRAVALAFNICIGNIGGIMGSYMFFDSDAPAYNTGFGLSMAFAITGLTCAVVAELAYKRANSKKARVSEEEVRAQYTNDQLVAMGEKNPLFRFTL</sequence>
<dbReference type="AlphaFoldDB" id="A0AAV9PSU2"/>
<feature type="transmembrane region" description="Helical" evidence="6">
    <location>
        <begin position="402"/>
        <end position="423"/>
    </location>
</feature>
<evidence type="ECO:0000313" key="9">
    <source>
        <dbReference type="Proteomes" id="UP001337655"/>
    </source>
</evidence>
<dbReference type="PROSITE" id="PS50850">
    <property type="entry name" value="MFS"/>
    <property type="match status" value="1"/>
</dbReference>
<dbReference type="InterPro" id="IPR020846">
    <property type="entry name" value="MFS_dom"/>
</dbReference>
<comment type="caution">
    <text evidence="8">The sequence shown here is derived from an EMBL/GenBank/DDBJ whole genome shotgun (WGS) entry which is preliminary data.</text>
</comment>
<proteinExistence type="predicted"/>
<name>A0AAV9PSU2_9PEZI</name>
<keyword evidence="4 6" id="KW-1133">Transmembrane helix</keyword>
<feature type="transmembrane region" description="Helical" evidence="6">
    <location>
        <begin position="370"/>
        <end position="390"/>
    </location>
</feature>
<feature type="transmembrane region" description="Helical" evidence="6">
    <location>
        <begin position="435"/>
        <end position="455"/>
    </location>
</feature>
<dbReference type="FunFam" id="1.20.1250.20:FF:000034">
    <property type="entry name" value="MFS general substrate transporter"/>
    <property type="match status" value="1"/>
</dbReference>
<feature type="transmembrane region" description="Helical" evidence="6">
    <location>
        <begin position="199"/>
        <end position="220"/>
    </location>
</feature>
<dbReference type="PANTHER" id="PTHR43791:SF54">
    <property type="entry name" value="MAJOR FACILITATOR SUPERFAMILY (MFS) PROFILE DOMAIN-CONTAINING PROTEIN-RELATED"/>
    <property type="match status" value="1"/>
</dbReference>
<comment type="subcellular location">
    <subcellularLocation>
        <location evidence="1">Membrane</location>
        <topology evidence="1">Multi-pass membrane protein</topology>
    </subcellularLocation>
</comment>
<feature type="transmembrane region" description="Helical" evidence="6">
    <location>
        <begin position="136"/>
        <end position="156"/>
    </location>
</feature>
<dbReference type="RefSeq" id="XP_064664046.1">
    <property type="nucleotide sequence ID" value="XM_064797812.1"/>
</dbReference>
<dbReference type="GO" id="GO:0016020">
    <property type="term" value="C:membrane"/>
    <property type="evidence" value="ECO:0007669"/>
    <property type="project" value="UniProtKB-SubCell"/>
</dbReference>
<feature type="domain" description="Major facilitator superfamily (MFS) profile" evidence="7">
    <location>
        <begin position="70"/>
        <end position="495"/>
    </location>
</feature>
<feature type="transmembrane region" description="Helical" evidence="6">
    <location>
        <begin position="162"/>
        <end position="187"/>
    </location>
</feature>
<keyword evidence="3 6" id="KW-0812">Transmembrane</keyword>
<dbReference type="InterPro" id="IPR011701">
    <property type="entry name" value="MFS"/>
</dbReference>
<gene>
    <name evidence="8" type="ORF">LTR77_000547</name>
</gene>
<dbReference type="Gene3D" id="1.20.1250.20">
    <property type="entry name" value="MFS general substrate transporter like domains"/>
    <property type="match status" value="2"/>
</dbReference>
<feature type="transmembrane region" description="Helical" evidence="6">
    <location>
        <begin position="104"/>
        <end position="124"/>
    </location>
</feature>
<evidence type="ECO:0000256" key="6">
    <source>
        <dbReference type="SAM" id="Phobius"/>
    </source>
</evidence>
<keyword evidence="2" id="KW-0813">Transport</keyword>
<protein>
    <recommendedName>
        <fullName evidence="7">Major facilitator superfamily (MFS) profile domain-containing protein</fullName>
    </recommendedName>
</protein>
<keyword evidence="5 6" id="KW-0472">Membrane</keyword>
<evidence type="ECO:0000256" key="1">
    <source>
        <dbReference type="ARBA" id="ARBA00004141"/>
    </source>
</evidence>
<evidence type="ECO:0000256" key="2">
    <source>
        <dbReference type="ARBA" id="ARBA00022448"/>
    </source>
</evidence>
<evidence type="ECO:0000313" key="8">
    <source>
        <dbReference type="EMBL" id="KAK5175408.1"/>
    </source>
</evidence>
<dbReference type="InterPro" id="IPR036259">
    <property type="entry name" value="MFS_trans_sf"/>
</dbReference>
<dbReference type="PANTHER" id="PTHR43791">
    <property type="entry name" value="PERMEASE-RELATED"/>
    <property type="match status" value="1"/>
</dbReference>